<evidence type="ECO:0000313" key="2">
    <source>
        <dbReference type="Proteomes" id="UP000288805"/>
    </source>
</evidence>
<name>A0A438GCB3_VITVI</name>
<reference evidence="1 2" key="1">
    <citation type="journal article" date="2018" name="PLoS Genet.">
        <title>Population sequencing reveals clonal diversity and ancestral inbreeding in the grapevine cultivar Chardonnay.</title>
        <authorList>
            <person name="Roach M.J."/>
            <person name="Johnson D.L."/>
            <person name="Bohlmann J."/>
            <person name="van Vuuren H.J."/>
            <person name="Jones S.J."/>
            <person name="Pretorius I.S."/>
            <person name="Schmidt S.A."/>
            <person name="Borneman A.R."/>
        </authorList>
    </citation>
    <scope>NUCLEOTIDE SEQUENCE [LARGE SCALE GENOMIC DNA]</scope>
    <source>
        <strain evidence="2">cv. Chardonnay</strain>
        <tissue evidence="1">Leaf</tissue>
    </source>
</reference>
<gene>
    <name evidence="1" type="ORF">CK203_061167</name>
</gene>
<accession>A0A438GCB3</accession>
<sequence>MTTRGVLSHTVIHSSIDGRHGVLEARHIAEALQIPYEPEDPFAFRQWSPVSQRDMRAYYFGPHHLIMASLIHFEEKPWLERRRLCRERFTLDKWNQLVGYSAPLGAPPMVAPPVPPQPEHGELPAQTVPPIPTPEATFVAPPTTPTVPPVAPTTSEPTITILALEFCTLCIPFRHSPPPILLSSNRWLRYVPIRTSKLLFFARFSSTSESYLCLSLTFPHPQSYTTPAEVRIAPPQDEPPIVTAS</sequence>
<protein>
    <submittedName>
        <fullName evidence="1">Uncharacterized protein</fullName>
    </submittedName>
</protein>
<organism evidence="1 2">
    <name type="scientific">Vitis vinifera</name>
    <name type="common">Grape</name>
    <dbReference type="NCBI Taxonomy" id="29760"/>
    <lineage>
        <taxon>Eukaryota</taxon>
        <taxon>Viridiplantae</taxon>
        <taxon>Streptophyta</taxon>
        <taxon>Embryophyta</taxon>
        <taxon>Tracheophyta</taxon>
        <taxon>Spermatophyta</taxon>
        <taxon>Magnoliopsida</taxon>
        <taxon>eudicotyledons</taxon>
        <taxon>Gunneridae</taxon>
        <taxon>Pentapetalae</taxon>
        <taxon>rosids</taxon>
        <taxon>Vitales</taxon>
        <taxon>Vitaceae</taxon>
        <taxon>Viteae</taxon>
        <taxon>Vitis</taxon>
    </lineage>
</organism>
<dbReference type="EMBL" id="QGNW01000481">
    <property type="protein sequence ID" value="RVW69820.1"/>
    <property type="molecule type" value="Genomic_DNA"/>
</dbReference>
<evidence type="ECO:0000313" key="1">
    <source>
        <dbReference type="EMBL" id="RVW69820.1"/>
    </source>
</evidence>
<comment type="caution">
    <text evidence="1">The sequence shown here is derived from an EMBL/GenBank/DDBJ whole genome shotgun (WGS) entry which is preliminary data.</text>
</comment>
<dbReference type="AlphaFoldDB" id="A0A438GCB3"/>
<proteinExistence type="predicted"/>
<dbReference type="Proteomes" id="UP000288805">
    <property type="component" value="Unassembled WGS sequence"/>
</dbReference>